<name>A0A1G8EK04_9PSED</name>
<sequence length="148" mass="15663">MSLRFFCLFALALLAACSSKPPAPVHVPSESPASSVETPLPANLRELTGVLASSQGYLPAGSEVELALLVMDARDRPQQTLSSLSLHGTGGALPFHLRFDPQNFPAGARVELHARVAQGGQLAWRLRPLPIAQAQSQALGELRLVPAP</sequence>
<dbReference type="STRING" id="428992.SAMN05216272_102612"/>
<dbReference type="AlphaFoldDB" id="A0A1G8EK04"/>
<dbReference type="Pfam" id="PF09619">
    <property type="entry name" value="YscW"/>
    <property type="match status" value="1"/>
</dbReference>
<evidence type="ECO:0000313" key="2">
    <source>
        <dbReference type="EMBL" id="SDH70181.1"/>
    </source>
</evidence>
<dbReference type="PROSITE" id="PS51257">
    <property type="entry name" value="PROKAR_LIPOPROTEIN"/>
    <property type="match status" value="1"/>
</dbReference>
<dbReference type="OrthoDB" id="6912619at2"/>
<accession>A0A1G8EK04</accession>
<feature type="signal peptide" evidence="1">
    <location>
        <begin position="1"/>
        <end position="23"/>
    </location>
</feature>
<keyword evidence="1" id="KW-0732">Signal</keyword>
<gene>
    <name evidence="2" type="ORF">SAMN05216272_102612</name>
</gene>
<keyword evidence="3" id="KW-1185">Reference proteome</keyword>
<proteinExistence type="predicted"/>
<keyword evidence="2" id="KW-0449">Lipoprotein</keyword>
<reference evidence="3" key="1">
    <citation type="submission" date="2016-10" db="EMBL/GenBank/DDBJ databases">
        <authorList>
            <person name="Varghese N."/>
            <person name="Submissions S."/>
        </authorList>
    </citation>
    <scope>NUCLEOTIDE SEQUENCE [LARGE SCALE GENOMIC DNA]</scope>
    <source>
        <strain evidence="3">CCM 7469</strain>
    </source>
</reference>
<dbReference type="EMBL" id="FNDS01000002">
    <property type="protein sequence ID" value="SDH70181.1"/>
    <property type="molecule type" value="Genomic_DNA"/>
</dbReference>
<evidence type="ECO:0000313" key="3">
    <source>
        <dbReference type="Proteomes" id="UP000199636"/>
    </source>
</evidence>
<evidence type="ECO:0000256" key="1">
    <source>
        <dbReference type="SAM" id="SignalP"/>
    </source>
</evidence>
<dbReference type="RefSeq" id="WP_090261858.1">
    <property type="nucleotide sequence ID" value="NZ_FNDS01000002.1"/>
</dbReference>
<dbReference type="Proteomes" id="UP000199636">
    <property type="component" value="Unassembled WGS sequence"/>
</dbReference>
<feature type="chain" id="PRO_5011718550" evidence="1">
    <location>
        <begin position="24"/>
        <end position="148"/>
    </location>
</feature>
<protein>
    <submittedName>
        <fullName evidence="2">Uncharacterized lipoprotein YbaY</fullName>
    </submittedName>
</protein>
<organism evidence="2 3">
    <name type="scientific">Pseudomonas panipatensis</name>
    <dbReference type="NCBI Taxonomy" id="428992"/>
    <lineage>
        <taxon>Bacteria</taxon>
        <taxon>Pseudomonadati</taxon>
        <taxon>Pseudomonadota</taxon>
        <taxon>Gammaproteobacteria</taxon>
        <taxon>Pseudomonadales</taxon>
        <taxon>Pseudomonadaceae</taxon>
        <taxon>Pseudomonas</taxon>
    </lineage>
</organism>
<dbReference type="InterPro" id="IPR039366">
    <property type="entry name" value="Pilotin"/>
</dbReference>